<keyword evidence="4" id="KW-1185">Reference proteome</keyword>
<evidence type="ECO:0000313" key="3">
    <source>
        <dbReference type="EMBL" id="PIL40369.1"/>
    </source>
</evidence>
<evidence type="ECO:0000313" key="4">
    <source>
        <dbReference type="Proteomes" id="UP000228593"/>
    </source>
</evidence>
<keyword evidence="2" id="KW-1133">Transmembrane helix</keyword>
<feature type="region of interest" description="Disordered" evidence="1">
    <location>
        <begin position="1"/>
        <end position="23"/>
    </location>
</feature>
<accession>A0A2G8T2Y3</accession>
<evidence type="ECO:0000256" key="1">
    <source>
        <dbReference type="SAM" id="MobiDB-lite"/>
    </source>
</evidence>
<sequence length="143" mass="15333">MNQESHNASPAGDGTPPRFRPVPWTALETPQDVELWIDEHNQSLQEHIGPQETGYGVCFSLAAGGNIYMQTSGDAVVLDVESDAQWVAPLIVAATGGVEPAGQLWVLPEDRLVQLIIGLSSLVASTILVSGHKFSSRNRKMSA</sequence>
<organism evidence="3 4">
    <name type="scientific">Massilia psychrophila</name>
    <dbReference type="NCBI Taxonomy" id="1603353"/>
    <lineage>
        <taxon>Bacteria</taxon>
        <taxon>Pseudomonadati</taxon>
        <taxon>Pseudomonadota</taxon>
        <taxon>Betaproteobacteria</taxon>
        <taxon>Burkholderiales</taxon>
        <taxon>Oxalobacteraceae</taxon>
        <taxon>Telluria group</taxon>
        <taxon>Massilia</taxon>
    </lineage>
</organism>
<proteinExistence type="predicted"/>
<gene>
    <name evidence="3" type="ORF">CR103_08090</name>
</gene>
<dbReference type="EMBL" id="PDOB01000009">
    <property type="protein sequence ID" value="PIL40369.1"/>
    <property type="molecule type" value="Genomic_DNA"/>
</dbReference>
<protein>
    <submittedName>
        <fullName evidence="3">Uncharacterized protein</fullName>
    </submittedName>
</protein>
<dbReference type="RefSeq" id="WP_099915475.1">
    <property type="nucleotide sequence ID" value="NZ_BMHS01000013.1"/>
</dbReference>
<feature type="transmembrane region" description="Helical" evidence="2">
    <location>
        <begin position="112"/>
        <end position="131"/>
    </location>
</feature>
<dbReference type="Proteomes" id="UP000228593">
    <property type="component" value="Unassembled WGS sequence"/>
</dbReference>
<dbReference type="AlphaFoldDB" id="A0A2G8T2Y3"/>
<evidence type="ECO:0000256" key="2">
    <source>
        <dbReference type="SAM" id="Phobius"/>
    </source>
</evidence>
<keyword evidence="2" id="KW-0472">Membrane</keyword>
<reference evidence="3 4" key="1">
    <citation type="submission" date="2017-10" db="EMBL/GenBank/DDBJ databases">
        <title>Massilia psychrophilum sp. nov., a novel purple-pigmented bacterium isolated from Tianshan glacier, Xinjiang Municipality, China.</title>
        <authorList>
            <person name="Wang H."/>
        </authorList>
    </citation>
    <scope>NUCLEOTIDE SEQUENCE [LARGE SCALE GENOMIC DNA]</scope>
    <source>
        <strain evidence="3 4">JCM 30813</strain>
    </source>
</reference>
<keyword evidence="2" id="KW-0812">Transmembrane</keyword>
<comment type="caution">
    <text evidence="3">The sequence shown here is derived from an EMBL/GenBank/DDBJ whole genome shotgun (WGS) entry which is preliminary data.</text>
</comment>
<dbReference type="OrthoDB" id="8703557at2"/>
<name>A0A2G8T2Y3_9BURK</name>